<keyword evidence="5 7" id="KW-0408">Iron</keyword>
<evidence type="ECO:0000256" key="5">
    <source>
        <dbReference type="ARBA" id="ARBA00023004"/>
    </source>
</evidence>
<keyword evidence="11" id="KW-1185">Reference proteome</keyword>
<evidence type="ECO:0000256" key="6">
    <source>
        <dbReference type="ARBA" id="ARBA00023033"/>
    </source>
</evidence>
<proteinExistence type="inferred from homology"/>
<protein>
    <submittedName>
        <fullName evidence="10">Cytochrome P450</fullName>
    </submittedName>
</protein>
<dbReference type="PANTHER" id="PTHR24305:SF157">
    <property type="entry name" value="N-ACETYLTRYPTOPHAN 6-HYDROXYLASE IVOC-RELATED"/>
    <property type="match status" value="1"/>
</dbReference>
<keyword evidence="9" id="KW-0472">Membrane</keyword>
<dbReference type="AlphaFoldDB" id="A0A8E2JR16"/>
<dbReference type="CDD" id="cd11062">
    <property type="entry name" value="CYP58-like"/>
    <property type="match status" value="1"/>
</dbReference>
<evidence type="ECO:0000256" key="1">
    <source>
        <dbReference type="ARBA" id="ARBA00001971"/>
    </source>
</evidence>
<dbReference type="EMBL" id="KV750092">
    <property type="protein sequence ID" value="OCL06318.1"/>
    <property type="molecule type" value="Genomic_DNA"/>
</dbReference>
<dbReference type="InterPro" id="IPR017972">
    <property type="entry name" value="Cyt_P450_CS"/>
</dbReference>
<dbReference type="Gene3D" id="1.10.630.10">
    <property type="entry name" value="Cytochrome P450"/>
    <property type="match status" value="1"/>
</dbReference>
<feature type="transmembrane region" description="Helical" evidence="9">
    <location>
        <begin position="12"/>
        <end position="36"/>
    </location>
</feature>
<evidence type="ECO:0000256" key="8">
    <source>
        <dbReference type="RuleBase" id="RU000461"/>
    </source>
</evidence>
<dbReference type="GO" id="GO:0016705">
    <property type="term" value="F:oxidoreductase activity, acting on paired donors, with incorporation or reduction of molecular oxygen"/>
    <property type="evidence" value="ECO:0007669"/>
    <property type="project" value="InterPro"/>
</dbReference>
<evidence type="ECO:0000256" key="3">
    <source>
        <dbReference type="ARBA" id="ARBA00022723"/>
    </source>
</evidence>
<evidence type="ECO:0000256" key="9">
    <source>
        <dbReference type="SAM" id="Phobius"/>
    </source>
</evidence>
<reference evidence="10 11" key="1">
    <citation type="journal article" date="2016" name="Nat. Commun.">
        <title>Ectomycorrhizal ecology is imprinted in the genome of the dominant symbiotic fungus Cenococcum geophilum.</title>
        <authorList>
            <consortium name="DOE Joint Genome Institute"/>
            <person name="Peter M."/>
            <person name="Kohler A."/>
            <person name="Ohm R.A."/>
            <person name="Kuo A."/>
            <person name="Krutzmann J."/>
            <person name="Morin E."/>
            <person name="Arend M."/>
            <person name="Barry K.W."/>
            <person name="Binder M."/>
            <person name="Choi C."/>
            <person name="Clum A."/>
            <person name="Copeland A."/>
            <person name="Grisel N."/>
            <person name="Haridas S."/>
            <person name="Kipfer T."/>
            <person name="LaButti K."/>
            <person name="Lindquist E."/>
            <person name="Lipzen A."/>
            <person name="Maire R."/>
            <person name="Meier B."/>
            <person name="Mihaltcheva S."/>
            <person name="Molinier V."/>
            <person name="Murat C."/>
            <person name="Poggeler S."/>
            <person name="Quandt C.A."/>
            <person name="Sperisen C."/>
            <person name="Tritt A."/>
            <person name="Tisserant E."/>
            <person name="Crous P.W."/>
            <person name="Henrissat B."/>
            <person name="Nehls U."/>
            <person name="Egli S."/>
            <person name="Spatafora J.W."/>
            <person name="Grigoriev I.V."/>
            <person name="Martin F.M."/>
        </authorList>
    </citation>
    <scope>NUCLEOTIDE SEQUENCE [LARGE SCALE GENOMIC DNA]</scope>
    <source>
        <strain evidence="10 11">CBS 207.34</strain>
    </source>
</reference>
<evidence type="ECO:0000256" key="7">
    <source>
        <dbReference type="PIRSR" id="PIRSR602403-1"/>
    </source>
</evidence>
<accession>A0A8E2JR16</accession>
<evidence type="ECO:0000313" key="11">
    <source>
        <dbReference type="Proteomes" id="UP000250140"/>
    </source>
</evidence>
<evidence type="ECO:0000313" key="10">
    <source>
        <dbReference type="EMBL" id="OCL06318.1"/>
    </source>
</evidence>
<keyword evidence="9" id="KW-1133">Transmembrane helix</keyword>
<dbReference type="OrthoDB" id="3945418at2759"/>
<dbReference type="GO" id="GO:0020037">
    <property type="term" value="F:heme binding"/>
    <property type="evidence" value="ECO:0007669"/>
    <property type="project" value="InterPro"/>
</dbReference>
<dbReference type="GO" id="GO:0005506">
    <property type="term" value="F:iron ion binding"/>
    <property type="evidence" value="ECO:0007669"/>
    <property type="project" value="InterPro"/>
</dbReference>
<feature type="binding site" description="axial binding residue" evidence="7">
    <location>
        <position position="468"/>
    </location>
    <ligand>
        <name>heme</name>
        <dbReference type="ChEBI" id="CHEBI:30413"/>
    </ligand>
    <ligandPart>
        <name>Fe</name>
        <dbReference type="ChEBI" id="CHEBI:18248"/>
    </ligandPart>
</feature>
<sequence>MAILTDLINLNVPWTLIVAYTVVLLSTTRVLGLFFYRIYLTPAREVPGPLLAKLTYWYEFYYDVTCGGQYIWKIKEMHKKYGPIIRINPEEVHIQDADYYDEIYTGAARKRDKWTFFTNQSGLPQSAFGTPGHDVHRMRRAALNPYFSKAKVRSLQPRIEEALNKLMGRLQEFQKSEEPMPVSLAYAALTNDIVMQYAFARDENRVGAPDFDPSFKEAGEIGARMGHFIKQMPWILSLMKILPDSAQTALNPEIASYIKLNKDVIAHVSEIYSHRNDPLYKAKSQTTIFHEILSSDLPEQEKSPSRLWQDGQVTVIAGTLTTAAALSEITYHLLCQPAEMKRLKTELVAAISDTENLPPVAKLEQLPYLTAVIKEGLRISNGISTRLQRIATHEMLTYTAKIPGEGSGKPKEKTYVLRPGIPISMTGLLIHLSPDYFEDPMQFQPQRWIDNPGLDKCLMPFSRGTRQCVGINLAYAELYLSLAAVFCQYGSPDVHFPADKGWLELYETTYRDLEIVGDGVTPLYRPESNGVRIRVRR</sequence>
<evidence type="ECO:0000256" key="4">
    <source>
        <dbReference type="ARBA" id="ARBA00023002"/>
    </source>
</evidence>
<dbReference type="PRINTS" id="PR00465">
    <property type="entry name" value="EP450IV"/>
</dbReference>
<dbReference type="SUPFAM" id="SSF48264">
    <property type="entry name" value="Cytochrome P450"/>
    <property type="match status" value="1"/>
</dbReference>
<organism evidence="10 11">
    <name type="scientific">Glonium stellatum</name>
    <dbReference type="NCBI Taxonomy" id="574774"/>
    <lineage>
        <taxon>Eukaryota</taxon>
        <taxon>Fungi</taxon>
        <taxon>Dikarya</taxon>
        <taxon>Ascomycota</taxon>
        <taxon>Pezizomycotina</taxon>
        <taxon>Dothideomycetes</taxon>
        <taxon>Pleosporomycetidae</taxon>
        <taxon>Gloniales</taxon>
        <taxon>Gloniaceae</taxon>
        <taxon>Glonium</taxon>
    </lineage>
</organism>
<dbReference type="PROSITE" id="PS00086">
    <property type="entry name" value="CYTOCHROME_P450"/>
    <property type="match status" value="1"/>
</dbReference>
<keyword evidence="4 8" id="KW-0560">Oxidoreductase</keyword>
<dbReference type="InterPro" id="IPR002403">
    <property type="entry name" value="Cyt_P450_E_grp-IV"/>
</dbReference>
<dbReference type="InterPro" id="IPR001128">
    <property type="entry name" value="Cyt_P450"/>
</dbReference>
<dbReference type="InterPro" id="IPR036396">
    <property type="entry name" value="Cyt_P450_sf"/>
</dbReference>
<dbReference type="PRINTS" id="PR00385">
    <property type="entry name" value="P450"/>
</dbReference>
<dbReference type="InterPro" id="IPR050121">
    <property type="entry name" value="Cytochrome_P450_monoxygenase"/>
</dbReference>
<name>A0A8E2JR16_9PEZI</name>
<keyword evidence="7 8" id="KW-0349">Heme</keyword>
<dbReference type="PANTHER" id="PTHR24305">
    <property type="entry name" value="CYTOCHROME P450"/>
    <property type="match status" value="1"/>
</dbReference>
<gene>
    <name evidence="10" type="ORF">AOQ84DRAFT_432669</name>
</gene>
<dbReference type="Pfam" id="PF00067">
    <property type="entry name" value="p450"/>
    <property type="match status" value="1"/>
</dbReference>
<dbReference type="GO" id="GO:0004497">
    <property type="term" value="F:monooxygenase activity"/>
    <property type="evidence" value="ECO:0007669"/>
    <property type="project" value="UniProtKB-KW"/>
</dbReference>
<keyword evidence="6 8" id="KW-0503">Monooxygenase</keyword>
<comment type="cofactor">
    <cofactor evidence="1 7">
        <name>heme</name>
        <dbReference type="ChEBI" id="CHEBI:30413"/>
    </cofactor>
</comment>
<comment type="similarity">
    <text evidence="2 8">Belongs to the cytochrome P450 family.</text>
</comment>
<keyword evidence="9" id="KW-0812">Transmembrane</keyword>
<keyword evidence="3 7" id="KW-0479">Metal-binding</keyword>
<dbReference type="Proteomes" id="UP000250140">
    <property type="component" value="Unassembled WGS sequence"/>
</dbReference>
<evidence type="ECO:0000256" key="2">
    <source>
        <dbReference type="ARBA" id="ARBA00010617"/>
    </source>
</evidence>